<feature type="region of interest" description="Disordered" evidence="9">
    <location>
        <begin position="1103"/>
        <end position="1123"/>
    </location>
</feature>
<evidence type="ECO:0000256" key="1">
    <source>
        <dbReference type="ARBA" id="ARBA00004141"/>
    </source>
</evidence>
<dbReference type="PANTHER" id="PTHR10153">
    <property type="entry name" value="SMALL CONDUCTANCE CALCIUM-ACTIVATED POTASSIUM CHANNEL"/>
    <property type="match status" value="1"/>
</dbReference>
<proteinExistence type="predicted"/>
<feature type="compositionally biased region" description="Basic and acidic residues" evidence="9">
    <location>
        <begin position="137"/>
        <end position="150"/>
    </location>
</feature>
<evidence type="ECO:0000313" key="13">
    <source>
        <dbReference type="Proteomes" id="UP000728185"/>
    </source>
</evidence>
<dbReference type="InterPro" id="IPR004178">
    <property type="entry name" value="CaM-bd_dom"/>
</dbReference>
<dbReference type="Gene3D" id="1.10.287.70">
    <property type="match status" value="2"/>
</dbReference>
<evidence type="ECO:0000256" key="6">
    <source>
        <dbReference type="ARBA" id="ARBA00023136"/>
    </source>
</evidence>
<dbReference type="Proteomes" id="UP000728185">
    <property type="component" value="Unassembled WGS sequence"/>
</dbReference>
<feature type="compositionally biased region" description="Polar residues" evidence="9">
    <location>
        <begin position="168"/>
        <end position="181"/>
    </location>
</feature>
<feature type="region of interest" description="Disordered" evidence="9">
    <location>
        <begin position="108"/>
        <end position="227"/>
    </location>
</feature>
<keyword evidence="4 10" id="KW-1133">Transmembrane helix</keyword>
<sequence length="1123" mass="125312">IHERGQEKNIIHYRLSHSTISSSTGLLQLRHVKEFKAAKEMEQKREMKKEQSQDAAQKLRMKQTSFGKGSGALGLLVHGQQTNQQNPFHQLISGGVLGATVLALAAKERSPSGMKDQDKTGTSEKAPLESATSPSSRTEELRHLWTEQQRDTCLSDGETRTGAKLASTRGSLTRLCDSSMTGKPGLSDPVRAGSKLSVKRIGSSDRKSDQSLNRESTGIRPGPGTISSKLIKLRNKLTRSITVAHSSADSHKSHMIKLGKGSIISLQGTLSAPGLSRCVTQDQDEDQLVVDEDEKDEYFTHSVPKPTPSSPARSILLSDVKTYGGNHESQNRVRIIDNQRGQNDSFGDKSTTDSGGLEMTVQQHPLTSSHDSIGVIESGSAKSRRYFTSHVPLLSENGSTTSSQSTGPHTAGISSSASSLSRAKRRRDNFQKGRSSAFTWIPSDTIGERGELPSDREPIHSSDTVLGTEKKMSVVSNVIPKLPDSLVLSHPDTRQDSSMTKESPFKTCKILDSPQMYPIQTHVTSSTENLILEPGNRKRSSDIPLLHVEEFTQAEDLSSEVTQLQRSLSVSFAAPTSTFFRRDAMNNQHQQRTIRNVGYRLGRRKRLFEKRCRISDFSLTFALFGIFVMLVETELTFAGVYRKDSIYSYFAKSLISISTLLLVGLILAYHVYVIKIFSSDDSIEDWRMAIDCNRIGQMTLELLICLIHPFPGSDAIQFSISPSYVGPVTDFHSYTFPAPIRTLDADPAPLIRFNRSTVINKPLLRSPHGSVQTGTSISTVGLNVSSVYAFAPYKVVSIDLILSVPMFLRLYLLFRAMLLHSKLFTDAGSRSIGAMNKVNFDMRFIFKTLMTMCPGKLLLGFILCLWIIYSWSLRACERLFVNNLFSICFGPNTSFYEKEHGNLLNSMWLIAVTFLSIGYGDIVPHTYCGRAIALATGVMGSGCTALIVAVFARKLELSKAEKHVIHFMMENQLNKKVKNYAANVLRETWLIYKYTKLVNRVDASKVRTHQRKFLRAIHGLRRMKLDQRKVQDSANTLVDLAKTQTNIYETVSDLRMEQNCLNHRMEALESTLLKLQDQLRALPSLIRTTLIQQHYAYQKYSNNRNTESISTQNPQNSVEHKQS</sequence>
<keyword evidence="5" id="KW-0406">Ion transport</keyword>
<name>A0A8E0VFS5_9TREM</name>
<evidence type="ECO:0000313" key="12">
    <source>
        <dbReference type="EMBL" id="KAA0191159.1"/>
    </source>
</evidence>
<evidence type="ECO:0000256" key="8">
    <source>
        <dbReference type="SAM" id="Coils"/>
    </source>
</evidence>
<feature type="transmembrane region" description="Helical" evidence="10">
    <location>
        <begin position="653"/>
        <end position="672"/>
    </location>
</feature>
<evidence type="ECO:0000256" key="3">
    <source>
        <dbReference type="ARBA" id="ARBA00022692"/>
    </source>
</evidence>
<comment type="subcellular location">
    <subcellularLocation>
        <location evidence="1">Membrane</location>
        <topology evidence="1">Multi-pass membrane protein</topology>
    </subcellularLocation>
</comment>
<organism evidence="12 13">
    <name type="scientific">Fasciolopsis buskii</name>
    <dbReference type="NCBI Taxonomy" id="27845"/>
    <lineage>
        <taxon>Eukaryota</taxon>
        <taxon>Metazoa</taxon>
        <taxon>Spiralia</taxon>
        <taxon>Lophotrochozoa</taxon>
        <taxon>Platyhelminthes</taxon>
        <taxon>Trematoda</taxon>
        <taxon>Digenea</taxon>
        <taxon>Plagiorchiida</taxon>
        <taxon>Echinostomata</taxon>
        <taxon>Echinostomatoidea</taxon>
        <taxon>Fasciolidae</taxon>
        <taxon>Fasciolopsis</taxon>
    </lineage>
</organism>
<keyword evidence="6 10" id="KW-0472">Membrane</keyword>
<accession>A0A8E0VFS5</accession>
<dbReference type="EMBL" id="LUCM01006516">
    <property type="protein sequence ID" value="KAA0191159.1"/>
    <property type="molecule type" value="Genomic_DNA"/>
</dbReference>
<protein>
    <submittedName>
        <fullName evidence="12">Small conductance calcium-activated potassium channel protein 2</fullName>
    </submittedName>
</protein>
<comment type="caution">
    <text evidence="12">The sequence shown here is derived from an EMBL/GenBank/DDBJ whole genome shotgun (WGS) entry which is preliminary data.</text>
</comment>
<keyword evidence="7 12" id="KW-0407">Ion channel</keyword>
<dbReference type="GO" id="GO:0016286">
    <property type="term" value="F:small conductance calcium-activated potassium channel activity"/>
    <property type="evidence" value="ECO:0007669"/>
    <property type="project" value="InterPro"/>
</dbReference>
<evidence type="ECO:0000256" key="5">
    <source>
        <dbReference type="ARBA" id="ARBA00023065"/>
    </source>
</evidence>
<feature type="compositionally biased region" description="Polar residues" evidence="9">
    <location>
        <begin position="1103"/>
        <end position="1117"/>
    </location>
</feature>
<dbReference type="AlphaFoldDB" id="A0A8E0VFS5"/>
<keyword evidence="8" id="KW-0175">Coiled coil</keyword>
<dbReference type="SUPFAM" id="SSF81324">
    <property type="entry name" value="Voltage-gated potassium channels"/>
    <property type="match status" value="1"/>
</dbReference>
<evidence type="ECO:0000256" key="9">
    <source>
        <dbReference type="SAM" id="MobiDB-lite"/>
    </source>
</evidence>
<feature type="region of interest" description="Disordered" evidence="9">
    <location>
        <begin position="323"/>
        <end position="357"/>
    </location>
</feature>
<evidence type="ECO:0000256" key="2">
    <source>
        <dbReference type="ARBA" id="ARBA00022448"/>
    </source>
</evidence>
<dbReference type="SUPFAM" id="SSF81327">
    <property type="entry name" value="Small-conductance potassium channel"/>
    <property type="match status" value="1"/>
</dbReference>
<feature type="compositionally biased region" description="Basic and acidic residues" evidence="9">
    <location>
        <begin position="40"/>
        <end position="52"/>
    </location>
</feature>
<dbReference type="SMART" id="SM01053">
    <property type="entry name" value="CaMBD"/>
    <property type="match status" value="1"/>
</dbReference>
<dbReference type="InterPro" id="IPR015449">
    <property type="entry name" value="K_chnl_Ca-activ_SK"/>
</dbReference>
<dbReference type="InterPro" id="IPR013099">
    <property type="entry name" value="K_chnl_dom"/>
</dbReference>
<keyword evidence="2" id="KW-0813">Transport</keyword>
<feature type="transmembrane region" description="Helical" evidence="10">
    <location>
        <begin position="903"/>
        <end position="920"/>
    </location>
</feature>
<feature type="compositionally biased region" description="Basic and acidic residues" evidence="9">
    <location>
        <begin position="446"/>
        <end position="460"/>
    </location>
</feature>
<dbReference type="Pfam" id="PF03530">
    <property type="entry name" value="SK_channel"/>
    <property type="match status" value="1"/>
</dbReference>
<evidence type="ECO:0000256" key="10">
    <source>
        <dbReference type="SAM" id="Phobius"/>
    </source>
</evidence>
<dbReference type="Pfam" id="PF07885">
    <property type="entry name" value="Ion_trans_2"/>
    <property type="match status" value="1"/>
</dbReference>
<dbReference type="GO" id="GO:0016020">
    <property type="term" value="C:membrane"/>
    <property type="evidence" value="ECO:0007669"/>
    <property type="project" value="UniProtKB-SubCell"/>
</dbReference>
<feature type="coiled-coil region" evidence="8">
    <location>
        <begin position="1051"/>
        <end position="1078"/>
    </location>
</feature>
<dbReference type="Pfam" id="PF02888">
    <property type="entry name" value="CaMBD"/>
    <property type="match status" value="1"/>
</dbReference>
<evidence type="ECO:0000256" key="7">
    <source>
        <dbReference type="ARBA" id="ARBA00023303"/>
    </source>
</evidence>
<keyword evidence="13" id="KW-1185">Reference proteome</keyword>
<feature type="compositionally biased region" description="Polar residues" evidence="9">
    <location>
        <begin position="396"/>
        <end position="408"/>
    </location>
</feature>
<gene>
    <name evidence="12" type="ORF">FBUS_01463</name>
</gene>
<evidence type="ECO:0000256" key="4">
    <source>
        <dbReference type="ARBA" id="ARBA00022989"/>
    </source>
</evidence>
<dbReference type="InterPro" id="IPR036122">
    <property type="entry name" value="CaM-bd_dom_sf"/>
</dbReference>
<feature type="non-terminal residue" evidence="12">
    <location>
        <position position="1"/>
    </location>
</feature>
<feature type="transmembrane region" description="Helical" evidence="10">
    <location>
        <begin position="617"/>
        <end position="641"/>
    </location>
</feature>
<feature type="domain" description="Calmodulin-binding" evidence="11">
    <location>
        <begin position="970"/>
        <end position="1046"/>
    </location>
</feature>
<feature type="region of interest" description="Disordered" evidence="9">
    <location>
        <begin position="394"/>
        <end position="462"/>
    </location>
</feature>
<evidence type="ECO:0000259" key="11">
    <source>
        <dbReference type="SMART" id="SM01053"/>
    </source>
</evidence>
<reference evidence="12" key="1">
    <citation type="submission" date="2019-05" db="EMBL/GenBank/DDBJ databases">
        <title>Annotation for the trematode Fasciolopsis buski.</title>
        <authorList>
            <person name="Choi Y.-J."/>
        </authorList>
    </citation>
    <scope>NUCLEOTIDE SEQUENCE</scope>
    <source>
        <strain evidence="12">HT</strain>
        <tissue evidence="12">Whole worm</tissue>
    </source>
</reference>
<feature type="transmembrane region" description="Helical" evidence="10">
    <location>
        <begin position="844"/>
        <end position="868"/>
    </location>
</feature>
<dbReference type="GO" id="GO:0005516">
    <property type="term" value="F:calmodulin binding"/>
    <property type="evidence" value="ECO:0007669"/>
    <property type="project" value="InterPro"/>
</dbReference>
<feature type="compositionally biased region" description="Basic and acidic residues" evidence="9">
    <location>
        <begin position="108"/>
        <end position="122"/>
    </location>
</feature>
<feature type="region of interest" description="Disordered" evidence="9">
    <location>
        <begin position="40"/>
        <end position="61"/>
    </location>
</feature>
<dbReference type="PRINTS" id="PR01451">
    <property type="entry name" value="SKCHANNEL"/>
</dbReference>
<feature type="transmembrane region" description="Helical" evidence="10">
    <location>
        <begin position="932"/>
        <end position="952"/>
    </location>
</feature>
<dbReference type="OrthoDB" id="73653at2759"/>
<keyword evidence="3 10" id="KW-0812">Transmembrane</keyword>